<dbReference type="SMART" id="SM00382">
    <property type="entry name" value="AAA"/>
    <property type="match status" value="2"/>
</dbReference>
<dbReference type="SUPFAM" id="SSF52540">
    <property type="entry name" value="P-loop containing nucleoside triphosphate hydrolases"/>
    <property type="match status" value="2"/>
</dbReference>
<evidence type="ECO:0000256" key="2">
    <source>
        <dbReference type="ARBA" id="ARBA00022840"/>
    </source>
</evidence>
<dbReference type="InterPro" id="IPR027417">
    <property type="entry name" value="P-loop_NTPase"/>
</dbReference>
<dbReference type="PROSITE" id="PS50893">
    <property type="entry name" value="ABC_TRANSPORTER_2"/>
    <property type="match status" value="2"/>
</dbReference>
<dbReference type="AlphaFoldDB" id="A0A9D1CV16"/>
<organism evidence="4 5">
    <name type="scientific">Candidatus Scatavimonas merdigallinarum</name>
    <dbReference type="NCBI Taxonomy" id="2840914"/>
    <lineage>
        <taxon>Bacteria</taxon>
        <taxon>Bacillati</taxon>
        <taxon>Bacillota</taxon>
        <taxon>Clostridia</taxon>
        <taxon>Eubacteriales</taxon>
        <taxon>Oscillospiraceae</taxon>
        <taxon>Oscillospiraceae incertae sedis</taxon>
        <taxon>Candidatus Scatavimonas</taxon>
    </lineage>
</organism>
<protein>
    <submittedName>
        <fullName evidence="4">ABC-F type ribosomal protection protein</fullName>
    </submittedName>
</protein>
<dbReference type="InterPro" id="IPR051309">
    <property type="entry name" value="ABCF_ATPase"/>
</dbReference>
<evidence type="ECO:0000313" key="5">
    <source>
        <dbReference type="Proteomes" id="UP000886787"/>
    </source>
</evidence>
<gene>
    <name evidence="4" type="primary">abc-f</name>
    <name evidence="4" type="ORF">IAD32_05540</name>
</gene>
<dbReference type="GO" id="GO:0005524">
    <property type="term" value="F:ATP binding"/>
    <property type="evidence" value="ECO:0007669"/>
    <property type="project" value="UniProtKB-KW"/>
</dbReference>
<dbReference type="InterPro" id="IPR003439">
    <property type="entry name" value="ABC_transporter-like_ATP-bd"/>
</dbReference>
<dbReference type="Pfam" id="PF00005">
    <property type="entry name" value="ABC_tran"/>
    <property type="match status" value="2"/>
</dbReference>
<dbReference type="PANTHER" id="PTHR42855">
    <property type="entry name" value="ABC TRANSPORTER ATP-BINDING SUBUNIT"/>
    <property type="match status" value="1"/>
</dbReference>
<evidence type="ECO:0000256" key="1">
    <source>
        <dbReference type="ARBA" id="ARBA00022741"/>
    </source>
</evidence>
<name>A0A9D1CV16_9FIRM</name>
<dbReference type="Gene3D" id="3.40.50.300">
    <property type="entry name" value="P-loop containing nucleotide triphosphate hydrolases"/>
    <property type="match status" value="2"/>
</dbReference>
<dbReference type="InterPro" id="IPR017871">
    <property type="entry name" value="ABC_transporter-like_CS"/>
</dbReference>
<dbReference type="EMBL" id="DVFW01000026">
    <property type="protein sequence ID" value="HIQ80734.1"/>
    <property type="molecule type" value="Genomic_DNA"/>
</dbReference>
<sequence>MSLINICHLTFSYEGSFDTIFEDVSFQIDTDWKLGFIGRNGRGKTTFLQLLTGKYGYSGSISKSGVEFGYFPFTVADPYQNTLEIAQDVLPCRPLWQITRELSLLDLDDEVLYRPFITLSQGEQTKVLLAVLFLKENCFLLIDEPTNHLDASSRQKVCSYLKNKKGFILVSHDRAFLDGCVDHILSINRSNLEIQKGNFSSWYQNKQQRDHFELAENEKLKKEINRLNQSARRTANWSNAVEKTKYGTKNSGLRPDRGYIGHKSAKMMQRTKAIEQRRQSAVESKQKLLKNLEQADSLSLHPLAYHTNRLAVLQNVSIFYKQKLVCKDVSFTITQGDRIALQGKNGSGKSSVLKLINGTPVFYTGSLHIGSQVKISYVPQDTSFLQGDLSSYAAQHQIDESLFKAILRKLDFARTQFEKDMHTFSAGQKKKVLLAKSLCERAHLYIWDEPLNYIDVFSRMQIEALLKSCAATVLFVEHDLSFTENIATRIIRL</sequence>
<evidence type="ECO:0000313" key="4">
    <source>
        <dbReference type="EMBL" id="HIQ80734.1"/>
    </source>
</evidence>
<feature type="domain" description="ABC transporter" evidence="3">
    <location>
        <begin position="4"/>
        <end position="214"/>
    </location>
</feature>
<reference evidence="4" key="1">
    <citation type="submission" date="2020-10" db="EMBL/GenBank/DDBJ databases">
        <authorList>
            <person name="Gilroy R."/>
        </authorList>
    </citation>
    <scope>NUCLEOTIDE SEQUENCE</scope>
    <source>
        <strain evidence="4">ChiSjej1B19-3389</strain>
    </source>
</reference>
<proteinExistence type="predicted"/>
<dbReference type="PANTHER" id="PTHR42855:SF2">
    <property type="entry name" value="DRUG RESISTANCE ABC TRANSPORTER,ATP-BINDING PROTEIN"/>
    <property type="match status" value="1"/>
</dbReference>
<keyword evidence="2" id="KW-0067">ATP-binding</keyword>
<dbReference type="InterPro" id="IPR003593">
    <property type="entry name" value="AAA+_ATPase"/>
</dbReference>
<dbReference type="CDD" id="cd03221">
    <property type="entry name" value="ABCF_EF-3"/>
    <property type="match status" value="2"/>
</dbReference>
<dbReference type="Proteomes" id="UP000886787">
    <property type="component" value="Unassembled WGS sequence"/>
</dbReference>
<dbReference type="GO" id="GO:0016887">
    <property type="term" value="F:ATP hydrolysis activity"/>
    <property type="evidence" value="ECO:0007669"/>
    <property type="project" value="InterPro"/>
</dbReference>
<dbReference type="PROSITE" id="PS00211">
    <property type="entry name" value="ABC_TRANSPORTER_1"/>
    <property type="match status" value="2"/>
</dbReference>
<keyword evidence="1" id="KW-0547">Nucleotide-binding</keyword>
<feature type="domain" description="ABC transporter" evidence="3">
    <location>
        <begin position="311"/>
        <end position="493"/>
    </location>
</feature>
<accession>A0A9D1CV16</accession>
<reference evidence="4" key="2">
    <citation type="journal article" date="2021" name="PeerJ">
        <title>Extensive microbial diversity within the chicken gut microbiome revealed by metagenomics and culture.</title>
        <authorList>
            <person name="Gilroy R."/>
            <person name="Ravi A."/>
            <person name="Getino M."/>
            <person name="Pursley I."/>
            <person name="Horton D.L."/>
            <person name="Alikhan N.F."/>
            <person name="Baker D."/>
            <person name="Gharbi K."/>
            <person name="Hall N."/>
            <person name="Watson M."/>
            <person name="Adriaenssens E.M."/>
            <person name="Foster-Nyarko E."/>
            <person name="Jarju S."/>
            <person name="Secka A."/>
            <person name="Antonio M."/>
            <person name="Oren A."/>
            <person name="Chaudhuri R.R."/>
            <person name="La Ragione R."/>
            <person name="Hildebrand F."/>
            <person name="Pallen M.J."/>
        </authorList>
    </citation>
    <scope>NUCLEOTIDE SEQUENCE</scope>
    <source>
        <strain evidence="4">ChiSjej1B19-3389</strain>
    </source>
</reference>
<comment type="caution">
    <text evidence="4">The sequence shown here is derived from an EMBL/GenBank/DDBJ whole genome shotgun (WGS) entry which is preliminary data.</text>
</comment>
<dbReference type="NCBIfam" id="NF000355">
    <property type="entry name" value="ribo_prot_ABC_F"/>
    <property type="match status" value="1"/>
</dbReference>
<evidence type="ECO:0000259" key="3">
    <source>
        <dbReference type="PROSITE" id="PS50893"/>
    </source>
</evidence>